<organism evidence="2 3">
    <name type="scientific">Pseudidiomarina halophila</name>
    <dbReference type="NCBI Taxonomy" id="1449799"/>
    <lineage>
        <taxon>Bacteria</taxon>
        <taxon>Pseudomonadati</taxon>
        <taxon>Pseudomonadota</taxon>
        <taxon>Gammaproteobacteria</taxon>
        <taxon>Alteromonadales</taxon>
        <taxon>Idiomarinaceae</taxon>
        <taxon>Pseudidiomarina</taxon>
    </lineage>
</organism>
<feature type="transmembrane region" description="Helical" evidence="1">
    <location>
        <begin position="94"/>
        <end position="113"/>
    </location>
</feature>
<gene>
    <name evidence="2" type="ORF">CWI69_00360</name>
</gene>
<dbReference type="Gene3D" id="3.90.226.10">
    <property type="entry name" value="2-enoyl-CoA Hydratase, Chain A, domain 1"/>
    <property type="match status" value="1"/>
</dbReference>
<dbReference type="InterPro" id="IPR029045">
    <property type="entry name" value="ClpP/crotonase-like_dom_sf"/>
</dbReference>
<dbReference type="Proteomes" id="UP000287198">
    <property type="component" value="Unassembled WGS sequence"/>
</dbReference>
<evidence type="ECO:0000256" key="1">
    <source>
        <dbReference type="SAM" id="Phobius"/>
    </source>
</evidence>
<sequence length="507" mass="57239">MEKKGNYLLRHWRGELPLAVSFWVNVVLLNVVSVFLVNVFWLGGSFDGMHWQTSQNILTGSIVVGLSVGVWQIVGTWSSATRYRANGGSGFLAGLVKVLMALGTLSLVSNTILTMEELNLRNESAREQAFVVKVSDNKEIMTIDGEIGVTISDEVIRTLEQHPNLKTVLLNSVGGDLDEAFRIVDALETYQATHRPISTYVHEHCASACTIIYMSGAKRLLNVDATLGFHQFRMYVPSSSEYQNIARLNRKVSDYFAQKGLLTSFRRVMFQADADNMWYPDSDLLLSTNVVHEVISQESVAKRNAMIAANAKTPDYLSIIKNKAPTEYDELVRLLDEIPQDENYFSNVEVTTRHYVSQLRVEAMLRIDDLLLMKTLLREVRMYAAMNRSDPELCIKSLYPTDYGFPNYDSVIRYQDEDELVAEVTEIFEQAFQSDDVSVNADLGQSDLDLILADMGAHADALISIEPTLEGYRAHCQAVTDFYERIYETLPVKRAANLTRYLLTEDE</sequence>
<keyword evidence="3" id="KW-1185">Reference proteome</keyword>
<keyword evidence="1" id="KW-0812">Transmembrane</keyword>
<feature type="transmembrane region" description="Helical" evidence="1">
    <location>
        <begin position="20"/>
        <end position="44"/>
    </location>
</feature>
<dbReference type="Pfam" id="PF00574">
    <property type="entry name" value="CLP_protease"/>
    <property type="match status" value="1"/>
</dbReference>
<dbReference type="SUPFAM" id="SSF52096">
    <property type="entry name" value="ClpP/crotonase"/>
    <property type="match status" value="1"/>
</dbReference>
<keyword evidence="1" id="KW-1133">Transmembrane helix</keyword>
<accession>A0A432XYV1</accession>
<dbReference type="RefSeq" id="WP_126760886.1">
    <property type="nucleotide sequence ID" value="NZ_JBHLTZ010000004.1"/>
</dbReference>
<dbReference type="OrthoDB" id="5935280at2"/>
<dbReference type="EMBL" id="PIPW01000001">
    <property type="protein sequence ID" value="RUO53928.1"/>
    <property type="molecule type" value="Genomic_DNA"/>
</dbReference>
<reference evidence="3" key="1">
    <citation type="journal article" date="2018" name="Front. Microbiol.">
        <title>Genome-Based Analysis Reveals the Taxonomy and Diversity of the Family Idiomarinaceae.</title>
        <authorList>
            <person name="Liu Y."/>
            <person name="Lai Q."/>
            <person name="Shao Z."/>
        </authorList>
    </citation>
    <scope>NUCLEOTIDE SEQUENCE [LARGE SCALE GENOMIC DNA]</scope>
    <source>
        <strain evidence="3">BH195</strain>
    </source>
</reference>
<comment type="caution">
    <text evidence="2">The sequence shown here is derived from an EMBL/GenBank/DDBJ whole genome shotgun (WGS) entry which is preliminary data.</text>
</comment>
<name>A0A432XYV1_9GAMM</name>
<protein>
    <recommendedName>
        <fullName evidence="4">Clp protease</fullName>
    </recommendedName>
</protein>
<evidence type="ECO:0000313" key="2">
    <source>
        <dbReference type="EMBL" id="RUO53928.1"/>
    </source>
</evidence>
<dbReference type="AlphaFoldDB" id="A0A432XYV1"/>
<evidence type="ECO:0000313" key="3">
    <source>
        <dbReference type="Proteomes" id="UP000287198"/>
    </source>
</evidence>
<feature type="transmembrane region" description="Helical" evidence="1">
    <location>
        <begin position="56"/>
        <end position="74"/>
    </location>
</feature>
<keyword evidence="1" id="KW-0472">Membrane</keyword>
<proteinExistence type="predicted"/>
<dbReference type="InterPro" id="IPR023562">
    <property type="entry name" value="ClpP/TepA"/>
</dbReference>
<evidence type="ECO:0008006" key="4">
    <source>
        <dbReference type="Google" id="ProtNLM"/>
    </source>
</evidence>